<evidence type="ECO:0000313" key="2">
    <source>
        <dbReference type="Proteomes" id="UP000006729"/>
    </source>
</evidence>
<protein>
    <submittedName>
        <fullName evidence="1">Uncharacterized protein</fullName>
    </submittedName>
</protein>
<proteinExistence type="predicted"/>
<evidence type="ECO:0000313" key="1">
    <source>
        <dbReference type="EMBL" id="PNT19118.1"/>
    </source>
</evidence>
<gene>
    <name evidence="1" type="ORF">POPTR_009G021100</name>
</gene>
<reference evidence="1 2" key="1">
    <citation type="journal article" date="2006" name="Science">
        <title>The genome of black cottonwood, Populus trichocarpa (Torr. &amp; Gray).</title>
        <authorList>
            <person name="Tuskan G.A."/>
            <person name="Difazio S."/>
            <person name="Jansson S."/>
            <person name="Bohlmann J."/>
            <person name="Grigoriev I."/>
            <person name="Hellsten U."/>
            <person name="Putnam N."/>
            <person name="Ralph S."/>
            <person name="Rombauts S."/>
            <person name="Salamov A."/>
            <person name="Schein J."/>
            <person name="Sterck L."/>
            <person name="Aerts A."/>
            <person name="Bhalerao R.R."/>
            <person name="Bhalerao R.P."/>
            <person name="Blaudez D."/>
            <person name="Boerjan W."/>
            <person name="Brun A."/>
            <person name="Brunner A."/>
            <person name="Busov V."/>
            <person name="Campbell M."/>
            <person name="Carlson J."/>
            <person name="Chalot M."/>
            <person name="Chapman J."/>
            <person name="Chen G.L."/>
            <person name="Cooper D."/>
            <person name="Coutinho P.M."/>
            <person name="Couturier J."/>
            <person name="Covert S."/>
            <person name="Cronk Q."/>
            <person name="Cunningham R."/>
            <person name="Davis J."/>
            <person name="Degroeve S."/>
            <person name="Dejardin A."/>
            <person name="Depamphilis C."/>
            <person name="Detter J."/>
            <person name="Dirks B."/>
            <person name="Dubchak I."/>
            <person name="Duplessis S."/>
            <person name="Ehlting J."/>
            <person name="Ellis B."/>
            <person name="Gendler K."/>
            <person name="Goodstein D."/>
            <person name="Gribskov M."/>
            <person name="Grimwood J."/>
            <person name="Groover A."/>
            <person name="Gunter L."/>
            <person name="Hamberger B."/>
            <person name="Heinze B."/>
            <person name="Helariutta Y."/>
            <person name="Henrissat B."/>
            <person name="Holligan D."/>
            <person name="Holt R."/>
            <person name="Huang W."/>
            <person name="Islam-Faridi N."/>
            <person name="Jones S."/>
            <person name="Jones-Rhoades M."/>
            <person name="Jorgensen R."/>
            <person name="Joshi C."/>
            <person name="Kangasjarvi J."/>
            <person name="Karlsson J."/>
            <person name="Kelleher C."/>
            <person name="Kirkpatrick R."/>
            <person name="Kirst M."/>
            <person name="Kohler A."/>
            <person name="Kalluri U."/>
            <person name="Larimer F."/>
            <person name="Leebens-Mack J."/>
            <person name="Leple J.C."/>
            <person name="Locascio P."/>
            <person name="Lou Y."/>
            <person name="Lucas S."/>
            <person name="Martin F."/>
            <person name="Montanini B."/>
            <person name="Napoli C."/>
            <person name="Nelson D.R."/>
            <person name="Nelson C."/>
            <person name="Nieminen K."/>
            <person name="Nilsson O."/>
            <person name="Pereda V."/>
            <person name="Peter G."/>
            <person name="Philippe R."/>
            <person name="Pilate G."/>
            <person name="Poliakov A."/>
            <person name="Razumovskaya J."/>
            <person name="Richardson P."/>
            <person name="Rinaldi C."/>
            <person name="Ritland K."/>
            <person name="Rouze P."/>
            <person name="Ryaboy D."/>
            <person name="Schmutz J."/>
            <person name="Schrader J."/>
            <person name="Segerman B."/>
            <person name="Shin H."/>
            <person name="Siddiqui A."/>
            <person name="Sterky F."/>
            <person name="Terry A."/>
            <person name="Tsai C.J."/>
            <person name="Uberbacher E."/>
            <person name="Unneberg P."/>
            <person name="Vahala J."/>
            <person name="Wall K."/>
            <person name="Wessler S."/>
            <person name="Yang G."/>
            <person name="Yin T."/>
            <person name="Douglas C."/>
            <person name="Marra M."/>
            <person name="Sandberg G."/>
            <person name="Van de Peer Y."/>
            <person name="Rokhsar D."/>
        </authorList>
    </citation>
    <scope>NUCLEOTIDE SEQUENCE [LARGE SCALE GENOMIC DNA]</scope>
    <source>
        <strain evidence="2">cv. Nisqually</strain>
    </source>
</reference>
<accession>A0A2K1Z1F8</accession>
<name>A0A2K1Z1F8_POPTR</name>
<sequence length="109" mass="12626">MQTRIKYFKDVNVNNKVILEFDINDLNFDGDDVAIGNNVDVDNVESKNKWKISSDKDDFDIEGSAKSDSSCEKAEDKSGKVRKKNKKIRRLIPYLIFNARYLNCELMDQ</sequence>
<dbReference type="Proteomes" id="UP000006729">
    <property type="component" value="Chromosome 9"/>
</dbReference>
<dbReference type="InParanoid" id="A0A2K1Z1F8"/>
<organism evidence="1 2">
    <name type="scientific">Populus trichocarpa</name>
    <name type="common">Western balsam poplar</name>
    <name type="synonym">Populus balsamifera subsp. trichocarpa</name>
    <dbReference type="NCBI Taxonomy" id="3694"/>
    <lineage>
        <taxon>Eukaryota</taxon>
        <taxon>Viridiplantae</taxon>
        <taxon>Streptophyta</taxon>
        <taxon>Embryophyta</taxon>
        <taxon>Tracheophyta</taxon>
        <taxon>Spermatophyta</taxon>
        <taxon>Magnoliopsida</taxon>
        <taxon>eudicotyledons</taxon>
        <taxon>Gunneridae</taxon>
        <taxon>Pentapetalae</taxon>
        <taxon>rosids</taxon>
        <taxon>fabids</taxon>
        <taxon>Malpighiales</taxon>
        <taxon>Salicaceae</taxon>
        <taxon>Saliceae</taxon>
        <taxon>Populus</taxon>
    </lineage>
</organism>
<keyword evidence="2" id="KW-1185">Reference proteome</keyword>
<dbReference type="EMBL" id="CM009298">
    <property type="protein sequence ID" value="PNT19118.1"/>
    <property type="molecule type" value="Genomic_DNA"/>
</dbReference>
<dbReference type="AlphaFoldDB" id="A0A2K1Z1F8"/>